<dbReference type="InterPro" id="IPR003400">
    <property type="entry name" value="ExbD"/>
</dbReference>
<sequence length="142" mass="15596">MKVGQSIVHKKTDQDDNLVPLINIVFLMLIFFMVAGHISQSDPIKVQPPLSQSETTDKADPLVIVVSDNKEVAIGQTILNDDALLVKINALFDAAEDKNAFHILVKVDGEMPVDRLQKVLSIIKQSGITQIALATQRKANQL</sequence>
<organism evidence="7">
    <name type="scientific">marine sediment metagenome</name>
    <dbReference type="NCBI Taxonomy" id="412755"/>
    <lineage>
        <taxon>unclassified sequences</taxon>
        <taxon>metagenomes</taxon>
        <taxon>ecological metagenomes</taxon>
    </lineage>
</organism>
<keyword evidence="2" id="KW-1003">Cell membrane</keyword>
<comment type="caution">
    <text evidence="7">The sequence shown here is derived from an EMBL/GenBank/DDBJ whole genome shotgun (WGS) entry which is preliminary data.</text>
</comment>
<dbReference type="PANTHER" id="PTHR30558">
    <property type="entry name" value="EXBD MEMBRANE COMPONENT OF PMF-DRIVEN MACROMOLECULE IMPORT SYSTEM"/>
    <property type="match status" value="1"/>
</dbReference>
<keyword evidence="5 6" id="KW-0472">Membrane</keyword>
<evidence type="ECO:0000256" key="4">
    <source>
        <dbReference type="ARBA" id="ARBA00022989"/>
    </source>
</evidence>
<dbReference type="PANTHER" id="PTHR30558:SF3">
    <property type="entry name" value="BIOPOLYMER TRANSPORT PROTEIN EXBD-RELATED"/>
    <property type="match status" value="1"/>
</dbReference>
<feature type="transmembrane region" description="Helical" evidence="6">
    <location>
        <begin position="21"/>
        <end position="39"/>
    </location>
</feature>
<proteinExistence type="predicted"/>
<dbReference type="Gene3D" id="3.30.420.270">
    <property type="match status" value="1"/>
</dbReference>
<keyword evidence="3 6" id="KW-0812">Transmembrane</keyword>
<evidence type="ECO:0000256" key="5">
    <source>
        <dbReference type="ARBA" id="ARBA00023136"/>
    </source>
</evidence>
<dbReference type="GO" id="GO:0005886">
    <property type="term" value="C:plasma membrane"/>
    <property type="evidence" value="ECO:0007669"/>
    <property type="project" value="UniProtKB-SubCell"/>
</dbReference>
<protein>
    <recommendedName>
        <fullName evidence="8">Biopolymer transport protein ExbD/TolR</fullName>
    </recommendedName>
</protein>
<evidence type="ECO:0000256" key="1">
    <source>
        <dbReference type="ARBA" id="ARBA00004162"/>
    </source>
</evidence>
<gene>
    <name evidence="7" type="ORF">LCGC14_1435680</name>
</gene>
<dbReference type="GO" id="GO:0022857">
    <property type="term" value="F:transmembrane transporter activity"/>
    <property type="evidence" value="ECO:0007669"/>
    <property type="project" value="InterPro"/>
</dbReference>
<dbReference type="AlphaFoldDB" id="A0A0F9JM90"/>
<keyword evidence="4 6" id="KW-1133">Transmembrane helix</keyword>
<evidence type="ECO:0000256" key="2">
    <source>
        <dbReference type="ARBA" id="ARBA00022475"/>
    </source>
</evidence>
<reference evidence="7" key="1">
    <citation type="journal article" date="2015" name="Nature">
        <title>Complex archaea that bridge the gap between prokaryotes and eukaryotes.</title>
        <authorList>
            <person name="Spang A."/>
            <person name="Saw J.H."/>
            <person name="Jorgensen S.L."/>
            <person name="Zaremba-Niedzwiedzka K."/>
            <person name="Martijn J."/>
            <person name="Lind A.E."/>
            <person name="van Eijk R."/>
            <person name="Schleper C."/>
            <person name="Guy L."/>
            <person name="Ettema T.J."/>
        </authorList>
    </citation>
    <scope>NUCLEOTIDE SEQUENCE</scope>
</reference>
<comment type="subcellular location">
    <subcellularLocation>
        <location evidence="1">Cell membrane</location>
        <topology evidence="1">Single-pass membrane protein</topology>
    </subcellularLocation>
</comment>
<accession>A0A0F9JM90</accession>
<dbReference type="EMBL" id="LAZR01009723">
    <property type="protein sequence ID" value="KKM70934.1"/>
    <property type="molecule type" value="Genomic_DNA"/>
</dbReference>
<name>A0A0F9JM90_9ZZZZ</name>
<evidence type="ECO:0000256" key="6">
    <source>
        <dbReference type="SAM" id="Phobius"/>
    </source>
</evidence>
<dbReference type="Pfam" id="PF02472">
    <property type="entry name" value="ExbD"/>
    <property type="match status" value="1"/>
</dbReference>
<evidence type="ECO:0000313" key="7">
    <source>
        <dbReference type="EMBL" id="KKM70934.1"/>
    </source>
</evidence>
<evidence type="ECO:0008006" key="8">
    <source>
        <dbReference type="Google" id="ProtNLM"/>
    </source>
</evidence>
<evidence type="ECO:0000256" key="3">
    <source>
        <dbReference type="ARBA" id="ARBA00022692"/>
    </source>
</evidence>